<name>C7N382_SLAHD</name>
<keyword evidence="2" id="KW-0378">Hydrolase</keyword>
<dbReference type="GO" id="GO:0016787">
    <property type="term" value="F:hydrolase activity"/>
    <property type="evidence" value="ECO:0007669"/>
    <property type="project" value="UniProtKB-KW"/>
</dbReference>
<dbReference type="SMART" id="SM00849">
    <property type="entry name" value="Lactamase_B"/>
    <property type="match status" value="1"/>
</dbReference>
<feature type="domain" description="Metallo-beta-lactamase" evidence="1">
    <location>
        <begin position="47"/>
        <end position="255"/>
    </location>
</feature>
<evidence type="ECO:0000313" key="2">
    <source>
        <dbReference type="EMBL" id="ACV21603.1"/>
    </source>
</evidence>
<dbReference type="PANTHER" id="PTHR23131:SF4">
    <property type="entry name" value="METALLO-BETA-LACTAMASE SUPERFAMILY POTEIN"/>
    <property type="match status" value="1"/>
</dbReference>
<accession>C7N382</accession>
<dbReference type="SUPFAM" id="SSF56281">
    <property type="entry name" value="Metallo-hydrolase/oxidoreductase"/>
    <property type="match status" value="1"/>
</dbReference>
<reference evidence="2 3" key="1">
    <citation type="journal article" date="2009" name="Stand. Genomic Sci.">
        <title>Complete genome sequence of Slackia heliotrinireducens type strain (RHS 1).</title>
        <authorList>
            <person name="Pukall R."/>
            <person name="Lapidus A."/>
            <person name="Nolan M."/>
            <person name="Copeland A."/>
            <person name="Glavina Del Rio T."/>
            <person name="Lucas S."/>
            <person name="Chen F."/>
            <person name="Tice H."/>
            <person name="Cheng J.F."/>
            <person name="Chertkov O."/>
            <person name="Bruce D."/>
            <person name="Goodwin L."/>
            <person name="Kuske C."/>
            <person name="Brettin T."/>
            <person name="Detter J.C."/>
            <person name="Han C."/>
            <person name="Pitluck S."/>
            <person name="Pati A."/>
            <person name="Mavrommatis K."/>
            <person name="Ivanova N."/>
            <person name="Ovchinnikova G."/>
            <person name="Chen A."/>
            <person name="Palaniappan K."/>
            <person name="Schneider S."/>
            <person name="Rohde M."/>
            <person name="Chain P."/>
            <person name="D'haeseleer P."/>
            <person name="Goker M."/>
            <person name="Bristow J."/>
            <person name="Eisen J.A."/>
            <person name="Markowitz V."/>
            <person name="Kyrpides N.C."/>
            <person name="Klenk H.P."/>
            <person name="Hugenholtz P."/>
        </authorList>
    </citation>
    <scope>NUCLEOTIDE SEQUENCE [LARGE SCALE GENOMIC DNA]</scope>
    <source>
        <strain evidence="3">ATCC 29202 / DSM 20476 / NCTC 11029 / RHS 1</strain>
    </source>
</reference>
<protein>
    <submittedName>
        <fullName evidence="2">Zn-dependent hydrolase, glyoxylase</fullName>
    </submittedName>
</protein>
<dbReference type="Pfam" id="PF00753">
    <property type="entry name" value="Lactamase_B"/>
    <property type="match status" value="1"/>
</dbReference>
<gene>
    <name evidence="2" type="ordered locus">Shel_05440</name>
</gene>
<dbReference type="Gene3D" id="3.60.15.10">
    <property type="entry name" value="Ribonuclease Z/Hydroxyacylglutathione hydrolase-like"/>
    <property type="match status" value="1"/>
</dbReference>
<sequence>MSESENMPIKVGDAGALEVIDENIVKLCADPEIYKIIVPFENYSTSATNCYVIRDAGEVLIVDTGAPTDEACEVLVESLGKLGVDPHKASYFLTHFHLDHAGLVDRLVDRSMPLYLSYADFIHMVRARTVSYRNEVIERMGKENIADSHEEYTMRFGVGLDSFDEHGRNLHLMEEGDVIKVGTLELQVMLTAGHTPGHLSLYEPKSRSLFCGDHILFVISPGLALRPDFDNTLDTYISNLRRVQELAPVRLLYSHGRLRGDWNERIEWLIKHHLDRVEEAQGIIERAPGMFGKQIIQTIKWNVPYDNWEDIPVMQRWCILEEGIVFLDYLVNRGSIIREEDESGLYRYYASH</sequence>
<dbReference type="Proteomes" id="UP000002026">
    <property type="component" value="Chromosome"/>
</dbReference>
<dbReference type="PANTHER" id="PTHR23131">
    <property type="entry name" value="ENDORIBONUCLEASE LACTB2"/>
    <property type="match status" value="1"/>
</dbReference>
<dbReference type="EMBL" id="CP001684">
    <property type="protein sequence ID" value="ACV21603.1"/>
    <property type="molecule type" value="Genomic_DNA"/>
</dbReference>
<dbReference type="InterPro" id="IPR036866">
    <property type="entry name" value="RibonucZ/Hydroxyglut_hydro"/>
</dbReference>
<dbReference type="RefSeq" id="WP_012797708.1">
    <property type="nucleotide sequence ID" value="NC_013165.1"/>
</dbReference>
<dbReference type="InterPro" id="IPR050662">
    <property type="entry name" value="Sec-metab_biosynth-thioest"/>
</dbReference>
<keyword evidence="3" id="KW-1185">Reference proteome</keyword>
<dbReference type="HOGENOM" id="CLU_048478_0_0_11"/>
<dbReference type="STRING" id="471855.Shel_05440"/>
<evidence type="ECO:0000313" key="3">
    <source>
        <dbReference type="Proteomes" id="UP000002026"/>
    </source>
</evidence>
<evidence type="ECO:0000259" key="1">
    <source>
        <dbReference type="SMART" id="SM00849"/>
    </source>
</evidence>
<proteinExistence type="predicted"/>
<dbReference type="InterPro" id="IPR001279">
    <property type="entry name" value="Metallo-B-lactamas"/>
</dbReference>
<dbReference type="eggNOG" id="COG0491">
    <property type="taxonomic scope" value="Bacteria"/>
</dbReference>
<organism evidence="2 3">
    <name type="scientific">Slackia heliotrinireducens (strain ATCC 29202 / DSM 20476 / NCTC 11029 / RHS 1)</name>
    <name type="common">Peptococcus heliotrinreducens</name>
    <dbReference type="NCBI Taxonomy" id="471855"/>
    <lineage>
        <taxon>Bacteria</taxon>
        <taxon>Bacillati</taxon>
        <taxon>Actinomycetota</taxon>
        <taxon>Coriobacteriia</taxon>
        <taxon>Eggerthellales</taxon>
        <taxon>Eggerthellaceae</taxon>
        <taxon>Slackia</taxon>
    </lineage>
</organism>
<dbReference type="KEGG" id="shi:Shel_05440"/>
<dbReference type="AlphaFoldDB" id="C7N382"/>